<comment type="subcellular location">
    <subcellularLocation>
        <location evidence="1">Nucleus</location>
    </subcellularLocation>
</comment>
<dbReference type="HOGENOM" id="CLU_057137_1_1_1"/>
<dbReference type="Proteomes" id="UP000001449">
    <property type="component" value="Chromosome 6"/>
</dbReference>
<dbReference type="InterPro" id="IPR036236">
    <property type="entry name" value="Znf_C2H2_sf"/>
</dbReference>
<gene>
    <name evidence="10" type="ORF">THAPSDRAFT_23079</name>
</gene>
<feature type="domain" description="Zinc finger C2H2 LYAR-type" evidence="9">
    <location>
        <begin position="31"/>
        <end position="58"/>
    </location>
</feature>
<keyword evidence="5" id="KW-0862">Zinc</keyword>
<dbReference type="STRING" id="35128.B8C5L8"/>
<protein>
    <recommendedName>
        <fullName evidence="9">Zinc finger C2H2 LYAR-type domain-containing protein</fullName>
    </recommendedName>
</protein>
<dbReference type="PANTHER" id="PTHR13100:SF10">
    <property type="entry name" value="CELL GROWTH-REGULATING NUCLEOLAR PROTEIN"/>
    <property type="match status" value="1"/>
</dbReference>
<dbReference type="InterPro" id="IPR014898">
    <property type="entry name" value="Znf_C2H2_LYAR"/>
</dbReference>
<dbReference type="AlphaFoldDB" id="B8C5L8"/>
<dbReference type="PANTHER" id="PTHR13100">
    <property type="entry name" value="CELL GROWTH-REGULATING NUCLEOLAR PROTEIN LYAR"/>
    <property type="match status" value="1"/>
</dbReference>
<dbReference type="GO" id="GO:0008270">
    <property type="term" value="F:zinc ion binding"/>
    <property type="evidence" value="ECO:0007669"/>
    <property type="project" value="UniProtKB-KW"/>
</dbReference>
<dbReference type="InterPro" id="IPR039999">
    <property type="entry name" value="LYAR"/>
</dbReference>
<evidence type="ECO:0000256" key="7">
    <source>
        <dbReference type="PROSITE-ProRule" id="PRU01145"/>
    </source>
</evidence>
<accession>B8C5L8</accession>
<dbReference type="GO" id="GO:0000122">
    <property type="term" value="P:negative regulation of transcription by RNA polymerase II"/>
    <property type="evidence" value="ECO:0000318"/>
    <property type="project" value="GO_Central"/>
</dbReference>
<keyword evidence="3" id="KW-0677">Repeat</keyword>
<keyword evidence="2" id="KW-0479">Metal-binding</keyword>
<organism evidence="10 11">
    <name type="scientific">Thalassiosira pseudonana</name>
    <name type="common">Marine diatom</name>
    <name type="synonym">Cyclotella nana</name>
    <dbReference type="NCBI Taxonomy" id="35128"/>
    <lineage>
        <taxon>Eukaryota</taxon>
        <taxon>Sar</taxon>
        <taxon>Stramenopiles</taxon>
        <taxon>Ochrophyta</taxon>
        <taxon>Bacillariophyta</taxon>
        <taxon>Coscinodiscophyceae</taxon>
        <taxon>Thalassiosirophycidae</taxon>
        <taxon>Thalassiosirales</taxon>
        <taxon>Thalassiosiraceae</taxon>
        <taxon>Thalassiosira</taxon>
    </lineage>
</organism>
<feature type="compositionally biased region" description="Basic and acidic residues" evidence="8">
    <location>
        <begin position="165"/>
        <end position="181"/>
    </location>
</feature>
<proteinExistence type="predicted"/>
<dbReference type="PROSITE" id="PS51804">
    <property type="entry name" value="ZF_C2HC_LYAR"/>
    <property type="match status" value="2"/>
</dbReference>
<dbReference type="SUPFAM" id="SSF57667">
    <property type="entry name" value="beta-beta-alpha zinc fingers"/>
    <property type="match status" value="2"/>
</dbReference>
<keyword evidence="4 7" id="KW-0863">Zinc-finger</keyword>
<dbReference type="PaxDb" id="35128-Thaps23079"/>
<evidence type="ECO:0000256" key="6">
    <source>
        <dbReference type="ARBA" id="ARBA00023242"/>
    </source>
</evidence>
<evidence type="ECO:0000313" key="11">
    <source>
        <dbReference type="Proteomes" id="UP000001449"/>
    </source>
</evidence>
<dbReference type="InParanoid" id="B8C5L8"/>
<evidence type="ECO:0000259" key="9">
    <source>
        <dbReference type="Pfam" id="PF08790"/>
    </source>
</evidence>
<evidence type="ECO:0000256" key="8">
    <source>
        <dbReference type="SAM" id="MobiDB-lite"/>
    </source>
</evidence>
<sequence length="309" mass="35065">MVFFCCDGCGETLKKNQVDGHAAKCRDCYAVSCVDCSVSFPGDDYRGHTSCITEAERYEKTIFRGVRKLDQQGNQSVQKGKKLSPQDKWNRTIQDAAASAPPDLKSYMDLLVDLENVPRKEKQFHNFTVNSLKLQNTGEGKKIKDNIWKRLIQAKNRKDEEDDDKAEKATESKPGAEESKHVKPANESTPKEVSGSDDEPPKKRAKKEMKSKSKDTPTNTHTSFPSDEDVTKLIKKTLKKAPGQTMKFKVLRKEVKEILLVRANDDDDAKKRLKKLKRKKWKAVMERIVAENPKKMLLAGKVVRLVVKD</sequence>
<feature type="region of interest" description="Disordered" evidence="8">
    <location>
        <begin position="156"/>
        <end position="228"/>
    </location>
</feature>
<dbReference type="OMA" id="QNWIKNS"/>
<keyword evidence="11" id="KW-1185">Reference proteome</keyword>
<dbReference type="Gene3D" id="3.30.1490.490">
    <property type="match status" value="1"/>
</dbReference>
<dbReference type="GO" id="GO:0006364">
    <property type="term" value="P:rRNA processing"/>
    <property type="evidence" value="ECO:0000318"/>
    <property type="project" value="GO_Central"/>
</dbReference>
<reference evidence="10 11" key="2">
    <citation type="journal article" date="2008" name="Nature">
        <title>The Phaeodactylum genome reveals the evolutionary history of diatom genomes.</title>
        <authorList>
            <person name="Bowler C."/>
            <person name="Allen A.E."/>
            <person name="Badger J.H."/>
            <person name="Grimwood J."/>
            <person name="Jabbari K."/>
            <person name="Kuo A."/>
            <person name="Maheswari U."/>
            <person name="Martens C."/>
            <person name="Maumus F."/>
            <person name="Otillar R.P."/>
            <person name="Rayko E."/>
            <person name="Salamov A."/>
            <person name="Vandepoele K."/>
            <person name="Beszteri B."/>
            <person name="Gruber A."/>
            <person name="Heijde M."/>
            <person name="Katinka M."/>
            <person name="Mock T."/>
            <person name="Valentin K."/>
            <person name="Verret F."/>
            <person name="Berges J.A."/>
            <person name="Brownlee C."/>
            <person name="Cadoret J.P."/>
            <person name="Chiovitti A."/>
            <person name="Choi C.J."/>
            <person name="Coesel S."/>
            <person name="De Martino A."/>
            <person name="Detter J.C."/>
            <person name="Durkin C."/>
            <person name="Falciatore A."/>
            <person name="Fournet J."/>
            <person name="Haruta M."/>
            <person name="Huysman M.J."/>
            <person name="Jenkins B.D."/>
            <person name="Jiroutova K."/>
            <person name="Jorgensen R.E."/>
            <person name="Joubert Y."/>
            <person name="Kaplan A."/>
            <person name="Kroger N."/>
            <person name="Kroth P.G."/>
            <person name="La Roche J."/>
            <person name="Lindquist E."/>
            <person name="Lommer M."/>
            <person name="Martin-Jezequel V."/>
            <person name="Lopez P.J."/>
            <person name="Lucas S."/>
            <person name="Mangogna M."/>
            <person name="McGinnis K."/>
            <person name="Medlin L.K."/>
            <person name="Montsant A."/>
            <person name="Oudot-Le Secq M.P."/>
            <person name="Napoli C."/>
            <person name="Obornik M."/>
            <person name="Parker M.S."/>
            <person name="Petit J.L."/>
            <person name="Porcel B.M."/>
            <person name="Poulsen N."/>
            <person name="Robison M."/>
            <person name="Rychlewski L."/>
            <person name="Rynearson T.A."/>
            <person name="Schmutz J."/>
            <person name="Shapiro H."/>
            <person name="Siaut M."/>
            <person name="Stanley M."/>
            <person name="Sussman M.R."/>
            <person name="Taylor A.R."/>
            <person name="Vardi A."/>
            <person name="von Dassow P."/>
            <person name="Vyverman W."/>
            <person name="Willis A."/>
            <person name="Wyrwicz L.S."/>
            <person name="Rokhsar D.S."/>
            <person name="Weissenbach J."/>
            <person name="Armbrust E.V."/>
            <person name="Green B.R."/>
            <person name="Van de Peer Y."/>
            <person name="Grigoriev I.V."/>
        </authorList>
    </citation>
    <scope>NUCLEOTIDE SEQUENCE [LARGE SCALE GENOMIC DNA]</scope>
    <source>
        <strain evidence="10 11">CCMP1335</strain>
    </source>
</reference>
<keyword evidence="6" id="KW-0539">Nucleus</keyword>
<name>B8C5L8_THAPS</name>
<evidence type="ECO:0000256" key="3">
    <source>
        <dbReference type="ARBA" id="ARBA00022737"/>
    </source>
</evidence>
<dbReference type="EMBL" id="CM000643">
    <property type="protein sequence ID" value="EED91143.1"/>
    <property type="molecule type" value="Genomic_DNA"/>
</dbReference>
<dbReference type="eggNOG" id="KOG2186">
    <property type="taxonomic scope" value="Eukaryota"/>
</dbReference>
<feature type="compositionally biased region" description="Polar residues" evidence="8">
    <location>
        <begin position="216"/>
        <end position="225"/>
    </location>
</feature>
<dbReference type="RefSeq" id="XP_002291036.1">
    <property type="nucleotide sequence ID" value="XM_002291000.1"/>
</dbReference>
<evidence type="ECO:0000256" key="5">
    <source>
        <dbReference type="ARBA" id="ARBA00022833"/>
    </source>
</evidence>
<reference evidence="10 11" key="1">
    <citation type="journal article" date="2004" name="Science">
        <title>The genome of the diatom Thalassiosira pseudonana: ecology, evolution, and metabolism.</title>
        <authorList>
            <person name="Armbrust E.V."/>
            <person name="Berges J.A."/>
            <person name="Bowler C."/>
            <person name="Green B.R."/>
            <person name="Martinez D."/>
            <person name="Putnam N.H."/>
            <person name="Zhou S."/>
            <person name="Allen A.E."/>
            <person name="Apt K.E."/>
            <person name="Bechner M."/>
            <person name="Brzezinski M.A."/>
            <person name="Chaal B.K."/>
            <person name="Chiovitti A."/>
            <person name="Davis A.K."/>
            <person name="Demarest M.S."/>
            <person name="Detter J.C."/>
            <person name="Glavina T."/>
            <person name="Goodstein D."/>
            <person name="Hadi M.Z."/>
            <person name="Hellsten U."/>
            <person name="Hildebrand M."/>
            <person name="Jenkins B.D."/>
            <person name="Jurka J."/>
            <person name="Kapitonov V.V."/>
            <person name="Kroger N."/>
            <person name="Lau W.W."/>
            <person name="Lane T.W."/>
            <person name="Larimer F.W."/>
            <person name="Lippmeier J.C."/>
            <person name="Lucas S."/>
            <person name="Medina M."/>
            <person name="Montsant A."/>
            <person name="Obornik M."/>
            <person name="Parker M.S."/>
            <person name="Palenik B."/>
            <person name="Pazour G.J."/>
            <person name="Richardson P.M."/>
            <person name="Rynearson T.A."/>
            <person name="Saito M.A."/>
            <person name="Schwartz D.C."/>
            <person name="Thamatrakoln K."/>
            <person name="Valentin K."/>
            <person name="Vardi A."/>
            <person name="Wilkerson F.P."/>
            <person name="Rokhsar D.S."/>
        </authorList>
    </citation>
    <scope>NUCLEOTIDE SEQUENCE [LARGE SCALE GENOMIC DNA]</scope>
    <source>
        <strain evidence="10 11">CCMP1335</strain>
    </source>
</reference>
<evidence type="ECO:0000256" key="2">
    <source>
        <dbReference type="ARBA" id="ARBA00022723"/>
    </source>
</evidence>
<evidence type="ECO:0000313" key="10">
    <source>
        <dbReference type="EMBL" id="EED91143.1"/>
    </source>
</evidence>
<dbReference type="Pfam" id="PF08790">
    <property type="entry name" value="zf-LYAR"/>
    <property type="match status" value="1"/>
</dbReference>
<dbReference type="GO" id="GO:0005730">
    <property type="term" value="C:nucleolus"/>
    <property type="evidence" value="ECO:0000318"/>
    <property type="project" value="GO_Central"/>
</dbReference>
<dbReference type="KEGG" id="tps:THAPSDRAFT_23079"/>
<dbReference type="FunFam" id="3.30.1490.490:FF:000001">
    <property type="entry name" value="cell growth-regulating nucleolar protein-like"/>
    <property type="match status" value="1"/>
</dbReference>
<evidence type="ECO:0000256" key="4">
    <source>
        <dbReference type="ARBA" id="ARBA00022771"/>
    </source>
</evidence>
<evidence type="ECO:0000256" key="1">
    <source>
        <dbReference type="ARBA" id="ARBA00004123"/>
    </source>
</evidence>
<dbReference type="GeneID" id="7448611"/>
<dbReference type="GO" id="GO:0003677">
    <property type="term" value="F:DNA binding"/>
    <property type="evidence" value="ECO:0000318"/>
    <property type="project" value="GO_Central"/>
</dbReference>